<dbReference type="Proteomes" id="UP001431754">
    <property type="component" value="Segment"/>
</dbReference>
<feature type="domain" description="Bro-N" evidence="1">
    <location>
        <begin position="1"/>
        <end position="105"/>
    </location>
</feature>
<organism evidence="2 3">
    <name type="scientific">Vibrio phage PVP-XSN</name>
    <dbReference type="NCBI Taxonomy" id="3056214"/>
    <lineage>
        <taxon>Viruses</taxon>
        <taxon>Duplodnaviria</taxon>
        <taxon>Heunggongvirae</taxon>
        <taxon>Uroviricota</taxon>
        <taxon>Caudoviricetes</taxon>
    </lineage>
</organism>
<reference evidence="2" key="1">
    <citation type="submission" date="2023-04" db="EMBL/GenBank/DDBJ databases">
        <title>Virulent bacteriophage PVP-XSN from an Vibrio parahaemolyticus isolate: Characterization and complete genome sequence.</title>
        <authorList>
            <person name="Qi T."/>
            <person name="Lyu S."/>
            <person name="Liu L."/>
            <person name="Guo Q."/>
            <person name="Shen W."/>
            <person name="Han M."/>
            <person name="Xiong F."/>
            <person name="Lou B."/>
            <person name="Xu H."/>
        </authorList>
    </citation>
    <scope>NUCLEOTIDE SEQUENCE</scope>
</reference>
<gene>
    <name evidence="2" type="ORF">PVP_XSN000041</name>
</gene>
<dbReference type="EMBL" id="OQ851295">
    <property type="protein sequence ID" value="WJZ69954.1"/>
    <property type="molecule type" value="Genomic_DNA"/>
</dbReference>
<protein>
    <submittedName>
        <fullName evidence="2">Antirepressor protein KilAC domain</fullName>
    </submittedName>
</protein>
<proteinExistence type="predicted"/>
<evidence type="ECO:0000313" key="3">
    <source>
        <dbReference type="Proteomes" id="UP001431754"/>
    </source>
</evidence>
<accession>A0AAX3Y3J2</accession>
<dbReference type="InterPro" id="IPR003497">
    <property type="entry name" value="BRO_N_domain"/>
</dbReference>
<evidence type="ECO:0000313" key="2">
    <source>
        <dbReference type="EMBL" id="WJZ69954.1"/>
    </source>
</evidence>
<dbReference type="Pfam" id="PF02498">
    <property type="entry name" value="Bro-N"/>
    <property type="match status" value="1"/>
</dbReference>
<dbReference type="PANTHER" id="PTHR36180:SF2">
    <property type="entry name" value="BRO FAMILY PROTEIN"/>
    <property type="match status" value="1"/>
</dbReference>
<dbReference type="PROSITE" id="PS51750">
    <property type="entry name" value="BRO_N"/>
    <property type="match status" value="1"/>
</dbReference>
<dbReference type="SMART" id="SM01040">
    <property type="entry name" value="Bro-N"/>
    <property type="match status" value="1"/>
</dbReference>
<sequence length="263" mass="29808">MVMSNLIPFSFNNLPVRVIEQSGEPWFVAKDVAEILGYVNTSKAVNSHCKNVYTCPTEMGGQVRRVQIIPERDVYRLVMRSKLPEAEKFEEWVVSDVLPSIRKTGTYSASSMPNFNNPAEAARAWADEYEKNLIAQQKLEQADQEVQRLQGVCHTIAAQFSPGMTPAAFCRQLNGVNVQQVQNHLAKKGMLIRDRGFKASSYYRDNWFAEKQESPTEGVVTNKVILTRKGAVSIYKLYLKGDLPMKANWDGSHTHCLFEDQEK</sequence>
<name>A0AAX3Y3J2_9CAUD</name>
<dbReference type="PANTHER" id="PTHR36180">
    <property type="entry name" value="DNA-BINDING PROTEIN-RELATED-RELATED"/>
    <property type="match status" value="1"/>
</dbReference>
<evidence type="ECO:0000259" key="1">
    <source>
        <dbReference type="PROSITE" id="PS51750"/>
    </source>
</evidence>